<keyword evidence="1" id="KW-1133">Transmembrane helix</keyword>
<proteinExistence type="predicted"/>
<accession>A0ABW6WQB9</accession>
<evidence type="ECO:0008006" key="4">
    <source>
        <dbReference type="Google" id="ProtNLM"/>
    </source>
</evidence>
<dbReference type="RefSeq" id="WP_020511031.1">
    <property type="nucleotide sequence ID" value="NZ_JBIAZU010000007.1"/>
</dbReference>
<keyword evidence="3" id="KW-1185">Reference proteome</keyword>
<feature type="transmembrane region" description="Helical" evidence="1">
    <location>
        <begin position="63"/>
        <end position="79"/>
    </location>
</feature>
<feature type="transmembrane region" description="Helical" evidence="1">
    <location>
        <begin position="86"/>
        <end position="108"/>
    </location>
</feature>
<evidence type="ECO:0000313" key="3">
    <source>
        <dbReference type="Proteomes" id="UP001602245"/>
    </source>
</evidence>
<comment type="caution">
    <text evidence="2">The sequence shown here is derived from an EMBL/GenBank/DDBJ whole genome shotgun (WGS) entry which is preliminary data.</text>
</comment>
<protein>
    <recommendedName>
        <fullName evidence="4">Integral membrane protein</fullName>
    </recommendedName>
</protein>
<evidence type="ECO:0000256" key="1">
    <source>
        <dbReference type="SAM" id="Phobius"/>
    </source>
</evidence>
<dbReference type="EMBL" id="JBIAZU010000007">
    <property type="protein sequence ID" value="MFF5295248.1"/>
    <property type="molecule type" value="Genomic_DNA"/>
</dbReference>
<evidence type="ECO:0000313" key="2">
    <source>
        <dbReference type="EMBL" id="MFF5295248.1"/>
    </source>
</evidence>
<feature type="transmembrane region" description="Helical" evidence="1">
    <location>
        <begin position="26"/>
        <end position="43"/>
    </location>
</feature>
<keyword evidence="1" id="KW-0472">Membrane</keyword>
<feature type="transmembrane region" description="Helical" evidence="1">
    <location>
        <begin position="128"/>
        <end position="149"/>
    </location>
</feature>
<organism evidence="2 3">
    <name type="scientific">Paractinoplanes globisporus</name>
    <dbReference type="NCBI Taxonomy" id="113565"/>
    <lineage>
        <taxon>Bacteria</taxon>
        <taxon>Bacillati</taxon>
        <taxon>Actinomycetota</taxon>
        <taxon>Actinomycetes</taxon>
        <taxon>Micromonosporales</taxon>
        <taxon>Micromonosporaceae</taxon>
        <taxon>Paractinoplanes</taxon>
    </lineage>
</organism>
<reference evidence="2 3" key="1">
    <citation type="submission" date="2024-10" db="EMBL/GenBank/DDBJ databases">
        <title>The Natural Products Discovery Center: Release of the First 8490 Sequenced Strains for Exploring Actinobacteria Biosynthetic Diversity.</title>
        <authorList>
            <person name="Kalkreuter E."/>
            <person name="Kautsar S.A."/>
            <person name="Yang D."/>
            <person name="Bader C.D."/>
            <person name="Teijaro C.N."/>
            <person name="Fluegel L."/>
            <person name="Davis C.M."/>
            <person name="Simpson J.R."/>
            <person name="Lauterbach L."/>
            <person name="Steele A.D."/>
            <person name="Gui C."/>
            <person name="Meng S."/>
            <person name="Li G."/>
            <person name="Viehrig K."/>
            <person name="Ye F."/>
            <person name="Su P."/>
            <person name="Kiefer A.F."/>
            <person name="Nichols A."/>
            <person name="Cepeda A.J."/>
            <person name="Yan W."/>
            <person name="Fan B."/>
            <person name="Jiang Y."/>
            <person name="Adhikari A."/>
            <person name="Zheng C.-J."/>
            <person name="Schuster L."/>
            <person name="Cowan T.M."/>
            <person name="Smanski M.J."/>
            <person name="Chevrette M.G."/>
            <person name="De Carvalho L.P.S."/>
            <person name="Shen B."/>
        </authorList>
    </citation>
    <scope>NUCLEOTIDE SEQUENCE [LARGE SCALE GENOMIC DNA]</scope>
    <source>
        <strain evidence="2 3">NPDC000087</strain>
    </source>
</reference>
<dbReference type="Proteomes" id="UP001602245">
    <property type="component" value="Unassembled WGS sequence"/>
</dbReference>
<keyword evidence="1" id="KW-0812">Transmembrane</keyword>
<name>A0ABW6WQB9_9ACTN</name>
<gene>
    <name evidence="2" type="ORF">ACFY35_37925</name>
</gene>
<sequence length="157" mass="16675">MTDHASHTPAVHATTARAGVTAGERLLALITAVLLGIDAYVHLRYASNYDSFKSSVMSEGTLFRIQAVVAIVVAVLLLIRPAIITWLLSLLVAGSAAIAVTLYTYVNVGQLGPLPNLYENSWQPAGKIPSAIAEAAAALISIVGLLMAIRRRRSRRG</sequence>